<evidence type="ECO:0000256" key="3">
    <source>
        <dbReference type="ARBA" id="ARBA00021269"/>
    </source>
</evidence>
<dbReference type="PANTHER" id="PTHR21426:SF12">
    <property type="entry name" value="EXOCYST COMPLEX COMPONENT 8"/>
    <property type="match status" value="1"/>
</dbReference>
<dbReference type="PANTHER" id="PTHR21426">
    <property type="entry name" value="EXOCYST COMPLEX COMPONENT 8"/>
    <property type="match status" value="1"/>
</dbReference>
<keyword evidence="6" id="KW-0653">Protein transport</keyword>
<evidence type="ECO:0000259" key="7">
    <source>
        <dbReference type="Pfam" id="PF16528"/>
    </source>
</evidence>
<accession>A0A0W4ZR56</accession>
<evidence type="ECO:0000256" key="4">
    <source>
        <dbReference type="ARBA" id="ARBA00022448"/>
    </source>
</evidence>
<proteinExistence type="inferred from homology"/>
<dbReference type="GO" id="GO:0006893">
    <property type="term" value="P:Golgi to plasma membrane transport"/>
    <property type="evidence" value="ECO:0007669"/>
    <property type="project" value="TreeGrafter"/>
</dbReference>
<dbReference type="Gene3D" id="1.20.58.1210">
    <property type="entry name" value="Exo84p, N-terminal helical domain"/>
    <property type="match status" value="1"/>
</dbReference>
<comment type="subcellular location">
    <subcellularLocation>
        <location evidence="1">Cytoplasmic vesicle</location>
        <location evidence="1">Secretory vesicle</location>
    </subcellularLocation>
</comment>
<dbReference type="Gene3D" id="2.30.29.30">
    <property type="entry name" value="Pleckstrin-homology domain (PH domain)/Phosphotyrosine-binding domain (PTB)"/>
    <property type="match status" value="1"/>
</dbReference>
<dbReference type="InterPro" id="IPR011993">
    <property type="entry name" value="PH-like_dom_sf"/>
</dbReference>
<dbReference type="SUPFAM" id="SSF74788">
    <property type="entry name" value="Cullin repeat-like"/>
    <property type="match status" value="1"/>
</dbReference>
<evidence type="ECO:0000256" key="1">
    <source>
        <dbReference type="ARBA" id="ARBA00004398"/>
    </source>
</evidence>
<comment type="caution">
    <text evidence="8">The sequence shown here is derived from an EMBL/GenBank/DDBJ whole genome shotgun (WGS) entry which is preliminary data.</text>
</comment>
<evidence type="ECO:0000313" key="9">
    <source>
        <dbReference type="Proteomes" id="UP000054454"/>
    </source>
</evidence>
<sequence length="619" mass="72219">MEDIQDIKRQAFRKERKEELLEDTFPPLPKVREKDKIKVGSLIKRRYSGRVGVTILNREGENLEGFPSNFRSTIKHGEDYEQQLGEFSLSNFASQNFNAEECNEISKFYSQLVESYETISSDLQGNILDNYMKFVSISKEISNMSNDMSTIREYLNTLCDTIEFLKDDVNSLSQSSLSLEKSKWKGYKNSISDLKSIWEDQIKDLLENVEGAQKFLPTVYGRHIVYESSDWKELNYTSWKPKSNIRLILLNDNLLIARISSKYRISQNSTQKIGKVKYIAENCFPLTEIEIIDLEPNESYFKERNIAGTIIIQKEKQNFIFKTDKIEEKNKLLQEFGKEYYTLTKIQRGDIEAIRKARESIYFLNTKDSSITAQTLLNRLYFNNSEAISFNNGEIKDFQWVQDKIDELDIMIAHRLLEDATKSIEKDIKITVENLKESIATELIISKLENRSSKLADIICDELDKMSSYKDIVKKNVHYLLRLGYEDRAKKSFLASRSNLIKRRTRQLYFKENIVSYISDLALIHFVLIHNTAEMYISAFQKPSLTSSLIAWIKSQIENFLELFSKQICFISFDSDIYSNSMKVIKEQCKILNDLGIDMSFLFQNFENNFKKNTVNSNP</sequence>
<reference evidence="9" key="1">
    <citation type="journal article" date="2016" name="Nat. Commun.">
        <title>Genome analysis of three Pneumocystis species reveals adaptation mechanisms to life exclusively in mammalian hosts.</title>
        <authorList>
            <person name="Ma L."/>
            <person name="Chen Z."/>
            <person name="Huang D.W."/>
            <person name="Kutty G."/>
            <person name="Ishihara M."/>
            <person name="Wang H."/>
            <person name="Abouelleil A."/>
            <person name="Bishop L."/>
            <person name="Davey E."/>
            <person name="Deng R."/>
            <person name="Deng X."/>
            <person name="Fan L."/>
            <person name="Fantoni G."/>
            <person name="Fitzgerald M."/>
            <person name="Gogineni E."/>
            <person name="Goldberg J.M."/>
            <person name="Handley G."/>
            <person name="Hu X."/>
            <person name="Huber C."/>
            <person name="Jiao X."/>
            <person name="Jones K."/>
            <person name="Levin J.Z."/>
            <person name="Liu Y."/>
            <person name="Macdonald P."/>
            <person name="Melnikov A."/>
            <person name="Raley C."/>
            <person name="Sassi M."/>
            <person name="Sherman B.T."/>
            <person name="Song X."/>
            <person name="Sykes S."/>
            <person name="Tran B."/>
            <person name="Walsh L."/>
            <person name="Xia Y."/>
            <person name="Yang J."/>
            <person name="Young S."/>
            <person name="Zeng Q."/>
            <person name="Zheng X."/>
            <person name="Stephens R."/>
            <person name="Nusbaum C."/>
            <person name="Birren B.W."/>
            <person name="Azadi P."/>
            <person name="Lempicki R.A."/>
            <person name="Cuomo C.A."/>
            <person name="Kovacs J.A."/>
        </authorList>
    </citation>
    <scope>NUCLEOTIDE SEQUENCE [LARGE SCALE GENOMIC DNA]</scope>
    <source>
        <strain evidence="9">B80</strain>
    </source>
</reference>
<evidence type="ECO:0000313" key="8">
    <source>
        <dbReference type="EMBL" id="KTW30859.1"/>
    </source>
</evidence>
<dbReference type="Pfam" id="PF08700">
    <property type="entry name" value="VPS51_Exo84_N"/>
    <property type="match status" value="1"/>
</dbReference>
<dbReference type="InterPro" id="IPR032403">
    <property type="entry name" value="Exo84_C"/>
</dbReference>
<dbReference type="AlphaFoldDB" id="A0A0W4ZR56"/>
<dbReference type="InterPro" id="IPR016159">
    <property type="entry name" value="Cullin_repeat-like_dom_sf"/>
</dbReference>
<dbReference type="VEuPathDB" id="FungiDB:T552_00570"/>
<dbReference type="Gene3D" id="1.20.58.1220">
    <property type="entry name" value="Exo84p, C-terminal helical domain"/>
    <property type="match status" value="1"/>
</dbReference>
<evidence type="ECO:0000256" key="6">
    <source>
        <dbReference type="ARBA" id="ARBA00022927"/>
    </source>
</evidence>
<dbReference type="InterPro" id="IPR033961">
    <property type="entry name" value="Exo84"/>
</dbReference>
<dbReference type="GO" id="GO:0030133">
    <property type="term" value="C:transport vesicle"/>
    <property type="evidence" value="ECO:0007669"/>
    <property type="project" value="UniProtKB-SubCell"/>
</dbReference>
<organism evidence="8 9">
    <name type="scientific">Pneumocystis carinii (strain B80)</name>
    <name type="common">Rat pneumocystis pneumonia agent</name>
    <name type="synonym">Pneumocystis carinii f. sp. carinii</name>
    <dbReference type="NCBI Taxonomy" id="1408658"/>
    <lineage>
        <taxon>Eukaryota</taxon>
        <taxon>Fungi</taxon>
        <taxon>Dikarya</taxon>
        <taxon>Ascomycota</taxon>
        <taxon>Taphrinomycotina</taxon>
        <taxon>Pneumocystomycetes</taxon>
        <taxon>Pneumocystaceae</taxon>
        <taxon>Pneumocystis</taxon>
    </lineage>
</organism>
<keyword evidence="4" id="KW-0813">Transport</keyword>
<keyword evidence="9" id="KW-1185">Reference proteome</keyword>
<dbReference type="OrthoDB" id="642193at2759"/>
<evidence type="ECO:0000256" key="5">
    <source>
        <dbReference type="ARBA" id="ARBA00022483"/>
    </source>
</evidence>
<evidence type="ECO:0000256" key="2">
    <source>
        <dbReference type="ARBA" id="ARBA00007210"/>
    </source>
</evidence>
<dbReference type="Pfam" id="PF25345">
    <property type="entry name" value="PH_EXO84"/>
    <property type="match status" value="1"/>
</dbReference>
<protein>
    <recommendedName>
        <fullName evidence="3">Exocyst complex component EXO84</fullName>
    </recommendedName>
</protein>
<dbReference type="GO" id="GO:0006887">
    <property type="term" value="P:exocytosis"/>
    <property type="evidence" value="ECO:0007669"/>
    <property type="project" value="UniProtKB-KW"/>
</dbReference>
<dbReference type="Proteomes" id="UP000054454">
    <property type="component" value="Unassembled WGS sequence"/>
</dbReference>
<feature type="domain" description="Exocyst component Exo84 C-terminal" evidence="7">
    <location>
        <begin position="399"/>
        <end position="599"/>
    </location>
</feature>
<dbReference type="Pfam" id="PF16528">
    <property type="entry name" value="Exo84_C"/>
    <property type="match status" value="1"/>
</dbReference>
<dbReference type="GO" id="GO:0015031">
    <property type="term" value="P:protein transport"/>
    <property type="evidence" value="ECO:0007669"/>
    <property type="project" value="UniProtKB-KW"/>
</dbReference>
<name>A0A0W4ZR56_PNEC8</name>
<comment type="similarity">
    <text evidence="2">Belongs to the EXO84 family.</text>
</comment>
<dbReference type="InterPro" id="IPR042561">
    <property type="entry name" value="Exo84_C_1"/>
</dbReference>
<dbReference type="RefSeq" id="XP_018227455.1">
    <property type="nucleotide sequence ID" value="XM_018369183.1"/>
</dbReference>
<keyword evidence="5" id="KW-0268">Exocytosis</keyword>
<dbReference type="SUPFAM" id="SSF50729">
    <property type="entry name" value="PH domain-like"/>
    <property type="match status" value="1"/>
</dbReference>
<gene>
    <name evidence="8" type="ORF">T552_00570</name>
</gene>
<dbReference type="InterPro" id="IPR042560">
    <property type="entry name" value="Exo84_C_2"/>
</dbReference>
<dbReference type="GO" id="GO:0000145">
    <property type="term" value="C:exocyst"/>
    <property type="evidence" value="ECO:0007669"/>
    <property type="project" value="InterPro"/>
</dbReference>
<dbReference type="EMBL" id="LFVZ01000002">
    <property type="protein sequence ID" value="KTW30859.1"/>
    <property type="molecule type" value="Genomic_DNA"/>
</dbReference>
<dbReference type="GeneID" id="28935385"/>